<dbReference type="PANTHER" id="PTHR47874:SF1">
    <property type="entry name" value="OS05G0407900 PROTEIN"/>
    <property type="match status" value="1"/>
</dbReference>
<proteinExistence type="inferred from homology"/>
<dbReference type="InterPro" id="IPR044179">
    <property type="entry name" value="PPR5-like"/>
</dbReference>
<dbReference type="Pfam" id="PF13041">
    <property type="entry name" value="PPR_2"/>
    <property type="match status" value="1"/>
</dbReference>
<evidence type="ECO:0000313" key="5">
    <source>
        <dbReference type="Proteomes" id="UP000017836"/>
    </source>
</evidence>
<keyword evidence="2" id="KW-0677">Repeat</keyword>
<evidence type="ECO:0000256" key="3">
    <source>
        <dbReference type="PROSITE-ProRule" id="PRU00708"/>
    </source>
</evidence>
<evidence type="ECO:0000256" key="2">
    <source>
        <dbReference type="ARBA" id="ARBA00022737"/>
    </source>
</evidence>
<evidence type="ECO:0008006" key="6">
    <source>
        <dbReference type="Google" id="ProtNLM"/>
    </source>
</evidence>
<dbReference type="InterPro" id="IPR002885">
    <property type="entry name" value="PPR_rpt"/>
</dbReference>
<gene>
    <name evidence="4" type="ORF">AMTR_s00197p00040880</name>
</gene>
<dbReference type="Pfam" id="PF13812">
    <property type="entry name" value="PPR_3"/>
    <property type="match status" value="1"/>
</dbReference>
<evidence type="ECO:0000256" key="1">
    <source>
        <dbReference type="ARBA" id="ARBA00007626"/>
    </source>
</evidence>
<reference evidence="5" key="1">
    <citation type="journal article" date="2013" name="Science">
        <title>The Amborella genome and the evolution of flowering plants.</title>
        <authorList>
            <consortium name="Amborella Genome Project"/>
        </authorList>
    </citation>
    <scope>NUCLEOTIDE SEQUENCE [LARGE SCALE GENOMIC DNA]</scope>
</reference>
<dbReference type="GO" id="GO:0003729">
    <property type="term" value="F:mRNA binding"/>
    <property type="evidence" value="ECO:0007669"/>
    <property type="project" value="InterPro"/>
</dbReference>
<comment type="similarity">
    <text evidence="1">Belongs to the PPR family. P subfamily.</text>
</comment>
<feature type="repeat" description="PPR" evidence="3">
    <location>
        <begin position="283"/>
        <end position="317"/>
    </location>
</feature>
<organism evidence="4 5">
    <name type="scientific">Amborella trichopoda</name>
    <dbReference type="NCBI Taxonomy" id="13333"/>
    <lineage>
        <taxon>Eukaryota</taxon>
        <taxon>Viridiplantae</taxon>
        <taxon>Streptophyta</taxon>
        <taxon>Embryophyta</taxon>
        <taxon>Tracheophyta</taxon>
        <taxon>Spermatophyta</taxon>
        <taxon>Magnoliopsida</taxon>
        <taxon>Amborellales</taxon>
        <taxon>Amborellaceae</taxon>
        <taxon>Amborella</taxon>
    </lineage>
</organism>
<dbReference type="AlphaFoldDB" id="U5DDK1"/>
<accession>U5DDK1</accession>
<evidence type="ECO:0000313" key="4">
    <source>
        <dbReference type="EMBL" id="ERN18488.1"/>
    </source>
</evidence>
<dbReference type="PANTHER" id="PTHR47874">
    <property type="entry name" value="EXPRESSED PROTEIN"/>
    <property type="match status" value="1"/>
</dbReference>
<dbReference type="Proteomes" id="UP000017836">
    <property type="component" value="Unassembled WGS sequence"/>
</dbReference>
<dbReference type="NCBIfam" id="TIGR00756">
    <property type="entry name" value="PPR"/>
    <property type="match status" value="3"/>
</dbReference>
<sequence>MRSSPCWKLVNSLIFIKGPTNNLRLLCMGDKGISLISPTSNIEFFLRREIGFGFYGNGGNGDLRCFCMGKEQQQPLSKIVSSNCFGGISSTGLDKQRIGEELSNQIAKVVDELVGGGATDNDAEKLSAILEGQSAILNSPDGTAFIVLLDRLKTWPHLALEVFNWKRKQANSGVQMLYEEYSKGIMYAGRVKNIDLAVELFSEANTRGIKRSTSLYNALMTAYMYNGLIKKSLAVFEDLKREAHCRPTLVTYNILLSIFGRSMLIDHMEMVYKAIFDSNLSPNINSYNTLIAGYVTAWMWDDMERTFKNMEEGPVRPDYCTHLLMLRGYAHARMVEKMEKTYELVRDLVDKKEVALIRAMICAYCKSSDADRVKKIERLIQLLPEEEYRPWIDVLLIRVYAQEDMVEGMEDSIYRAFERNTIVATVSVMRSIISSYFRCNAVDKLEVFIKQAEFAGWRLCRSLYHSKMVMYGSLNRFPEMESVIGEMEAFNFHPTKKTFLILYKSYVKSGQRNDVLRILGAMCKAGFSLPLDALSL</sequence>
<dbReference type="OMA" id="RPKQELM"/>
<name>U5DDK1_AMBTC</name>
<dbReference type="InterPro" id="IPR011990">
    <property type="entry name" value="TPR-like_helical_dom_sf"/>
</dbReference>
<dbReference type="Gene3D" id="1.25.40.10">
    <property type="entry name" value="Tetratricopeptide repeat domain"/>
    <property type="match status" value="3"/>
</dbReference>
<dbReference type="HOGENOM" id="CLU_034990_0_0_1"/>
<dbReference type="EMBL" id="KI392095">
    <property type="protein sequence ID" value="ERN18488.1"/>
    <property type="molecule type" value="Genomic_DNA"/>
</dbReference>
<dbReference type="PROSITE" id="PS51375">
    <property type="entry name" value="PPR"/>
    <property type="match status" value="1"/>
</dbReference>
<dbReference type="eggNOG" id="KOG4197">
    <property type="taxonomic scope" value="Eukaryota"/>
</dbReference>
<protein>
    <recommendedName>
        <fullName evidence="6">Pentacotripeptide-repeat region of PRORP domain-containing protein</fullName>
    </recommendedName>
</protein>
<dbReference type="Gramene" id="ERN18488">
    <property type="protein sequence ID" value="ERN18488"/>
    <property type="gene ID" value="AMTR_s00197p00040880"/>
</dbReference>
<dbReference type="GO" id="GO:0003723">
    <property type="term" value="F:RNA binding"/>
    <property type="evidence" value="ECO:0000318"/>
    <property type="project" value="GO_Central"/>
</dbReference>
<keyword evidence="5" id="KW-1185">Reference proteome</keyword>